<feature type="transmembrane region" description="Helical" evidence="7">
    <location>
        <begin position="601"/>
        <end position="621"/>
    </location>
</feature>
<evidence type="ECO:0000259" key="8">
    <source>
        <dbReference type="Pfam" id="PF03176"/>
    </source>
</evidence>
<dbReference type="Proteomes" id="UP000060043">
    <property type="component" value="Chromosome"/>
</dbReference>
<feature type="transmembrane region" description="Helical" evidence="7">
    <location>
        <begin position="407"/>
        <end position="425"/>
    </location>
</feature>
<proteinExistence type="inferred from homology"/>
<evidence type="ECO:0000256" key="2">
    <source>
        <dbReference type="ARBA" id="ARBA00010157"/>
    </source>
</evidence>
<feature type="transmembrane region" description="Helical" evidence="7">
    <location>
        <begin position="633"/>
        <end position="658"/>
    </location>
</feature>
<feature type="domain" description="Membrane transport protein MMPL" evidence="8">
    <location>
        <begin position="437"/>
        <end position="733"/>
    </location>
</feature>
<evidence type="ECO:0000256" key="5">
    <source>
        <dbReference type="ARBA" id="ARBA00022989"/>
    </source>
</evidence>
<feature type="transmembrane region" description="Helical" evidence="7">
    <location>
        <begin position="274"/>
        <end position="298"/>
    </location>
</feature>
<evidence type="ECO:0000313" key="9">
    <source>
        <dbReference type="EMBL" id="ALU29922.1"/>
    </source>
</evidence>
<accession>A0A0U2WV23</accession>
<sequence>MAVTNFILRRKWLIIAVWVVILILITPAVMNYTKYISYSTGQSLPSNSESAIVNKILNGTSYNNDTLIVVVKENPFTPYSANQSLSFQNSTLSKNIPYLSSVQSPFSDYINFLTAVLSGVYHNTTLAHQYSVKYVEQNGLKGAPSFITSRYVSPDNTTFLLFLTFNKSSGFILPNGETPSQQAYPVVKDIAQKYFGDNASLTGEGAIAYETQQITSKNAFAFGLVFIILAIAVGITLRSYKGSLVSLLFISVTTLIGYFAIFLVGALVTNVDFVVNYTLTAVLVGVTTDYVVFILARFRQELREGREDKAALEVASSKAGRAVLISGLTVGISLLSFSLVPNFLSWGLVLFSAVVISTALILTLLPSILAITGKRVFTKGGLNTVTTENLERSWFYRVSDLSVRRKYVVAVVILALAIPAILFFLNLPTTYNFNAGLPSSLPSVKALNFIEDKFGANELYPIIVLMKVNGSSDLNSNNTALKNQIIATAKEILSTPGITKVYGPYVNGQEIANNTNISAFVVGGSYLLFTAYTEYDPFSSNAIHTVNALRQYHDLLVGGLTSSVIDQQAETTQDFTELEVLITLFVALIIGISFKSWKFPLISISGVLISITWATGLLYLISRFVLNQALIYLIPVILFVILMSLGNDYTVFIISRVVEDMQEHGEKRGIQLAISRTGIVVTSLGLILAASLGALALIPIGFLEQLGIAFIISLLIDTFVIRTIYFPAMLSILKVKRKSETRKGRVMD</sequence>
<feature type="transmembrane region" description="Helical" evidence="7">
    <location>
        <begin position="708"/>
        <end position="733"/>
    </location>
</feature>
<organism evidence="9 12">
    <name type="scientific">Sulfolobus acidocaldarius</name>
    <dbReference type="NCBI Taxonomy" id="2285"/>
    <lineage>
        <taxon>Archaea</taxon>
        <taxon>Thermoproteota</taxon>
        <taxon>Thermoprotei</taxon>
        <taxon>Sulfolobales</taxon>
        <taxon>Sulfolobaceae</taxon>
        <taxon>Sulfolobus</taxon>
    </lineage>
</organism>
<dbReference type="PANTHER" id="PTHR33406:SF6">
    <property type="entry name" value="MEMBRANE PROTEIN YDGH-RELATED"/>
    <property type="match status" value="1"/>
</dbReference>
<evidence type="ECO:0000313" key="10">
    <source>
        <dbReference type="EMBL" id="ALU32664.1"/>
    </source>
</evidence>
<evidence type="ECO:0000256" key="4">
    <source>
        <dbReference type="ARBA" id="ARBA00022692"/>
    </source>
</evidence>
<dbReference type="PaxDb" id="1435377-SUSAZ_09040"/>
<dbReference type="SUPFAM" id="SSF82866">
    <property type="entry name" value="Multidrug efflux transporter AcrB transmembrane domain"/>
    <property type="match status" value="2"/>
</dbReference>
<dbReference type="GO" id="GO:0005886">
    <property type="term" value="C:plasma membrane"/>
    <property type="evidence" value="ECO:0007669"/>
    <property type="project" value="UniProtKB-SubCell"/>
</dbReference>
<feature type="transmembrane region" description="Helical" evidence="7">
    <location>
        <begin position="12"/>
        <end position="30"/>
    </location>
</feature>
<feature type="transmembrane region" description="Helical" evidence="7">
    <location>
        <begin position="679"/>
        <end position="702"/>
    </location>
</feature>
<feature type="transmembrane region" description="Helical" evidence="7">
    <location>
        <begin position="575"/>
        <end position="594"/>
    </location>
</feature>
<feature type="transmembrane region" description="Helical" evidence="7">
    <location>
        <begin position="219"/>
        <end position="237"/>
    </location>
</feature>
<evidence type="ECO:0000256" key="1">
    <source>
        <dbReference type="ARBA" id="ARBA00004651"/>
    </source>
</evidence>
<evidence type="ECO:0000313" key="12">
    <source>
        <dbReference type="Proteomes" id="UP000065473"/>
    </source>
</evidence>
<name>A0A0U2WV23_9CREN</name>
<comment type="similarity">
    <text evidence="2">Belongs to the resistance-nodulation-cell division (RND) (TC 2.A.6) family. MmpL subfamily.</text>
</comment>
<dbReference type="EMBL" id="CP013695">
    <property type="protein sequence ID" value="ALU32664.1"/>
    <property type="molecule type" value="Genomic_DNA"/>
</dbReference>
<dbReference type="EMBL" id="CP013694">
    <property type="protein sequence ID" value="ALU29922.1"/>
    <property type="molecule type" value="Genomic_DNA"/>
</dbReference>
<dbReference type="OrthoDB" id="42357at2157"/>
<dbReference type="Proteomes" id="UP000065473">
    <property type="component" value="Chromosome"/>
</dbReference>
<dbReference type="AlphaFoldDB" id="A0A0U2WV23"/>
<reference evidence="11 12" key="1">
    <citation type="submission" date="2015-12" db="EMBL/GenBank/DDBJ databases">
        <title>A stable core within a dynamic pangenome in Sulfolobus acidocaldarius.</title>
        <authorList>
            <person name="Anderson R."/>
            <person name="Kouris A."/>
            <person name="Seward C."/>
            <person name="Campbell K."/>
            <person name="Whitaker R."/>
        </authorList>
    </citation>
    <scope>NUCLEOTIDE SEQUENCE [LARGE SCALE GENOMIC DNA]</scope>
    <source>
        <strain evidence="9 12">GG12-C01-09</strain>
        <strain evidence="10 11">NG05B_CO5_07</strain>
    </source>
</reference>
<feature type="transmembrane region" description="Helical" evidence="7">
    <location>
        <begin position="244"/>
        <end position="268"/>
    </location>
</feature>
<dbReference type="PANTHER" id="PTHR33406">
    <property type="entry name" value="MEMBRANE PROTEIN MJ1562-RELATED"/>
    <property type="match status" value="1"/>
</dbReference>
<keyword evidence="4 7" id="KW-0812">Transmembrane</keyword>
<feature type="domain" description="Membrane transport protein MMPL" evidence="8">
    <location>
        <begin position="49"/>
        <end position="405"/>
    </location>
</feature>
<evidence type="ECO:0000313" key="11">
    <source>
        <dbReference type="Proteomes" id="UP000060043"/>
    </source>
</evidence>
<dbReference type="Pfam" id="PF03176">
    <property type="entry name" value="MMPL"/>
    <property type="match status" value="2"/>
</dbReference>
<evidence type="ECO:0000256" key="3">
    <source>
        <dbReference type="ARBA" id="ARBA00022475"/>
    </source>
</evidence>
<gene>
    <name evidence="9" type="ORF">ATY89_08210</name>
    <name evidence="10" type="ORF">ATZ20_11230</name>
</gene>
<feature type="transmembrane region" description="Helical" evidence="7">
    <location>
        <begin position="319"/>
        <end position="340"/>
    </location>
</feature>
<dbReference type="GeneID" id="14552486"/>
<dbReference type="InterPro" id="IPR050545">
    <property type="entry name" value="Mycobact_MmpL"/>
</dbReference>
<dbReference type="Gene3D" id="1.20.1640.10">
    <property type="entry name" value="Multidrug efflux transporter AcrB transmembrane domain"/>
    <property type="match status" value="2"/>
</dbReference>
<keyword evidence="3" id="KW-1003">Cell membrane</keyword>
<comment type="subcellular location">
    <subcellularLocation>
        <location evidence="1">Cell membrane</location>
        <topology evidence="1">Multi-pass membrane protein</topology>
    </subcellularLocation>
</comment>
<keyword evidence="6 7" id="KW-0472">Membrane</keyword>
<evidence type="ECO:0000256" key="7">
    <source>
        <dbReference type="SAM" id="Phobius"/>
    </source>
</evidence>
<feature type="transmembrane region" description="Helical" evidence="7">
    <location>
        <begin position="346"/>
        <end position="371"/>
    </location>
</feature>
<protein>
    <recommendedName>
        <fullName evidence="8">Membrane transport protein MMPL domain-containing protein</fullName>
    </recommendedName>
</protein>
<keyword evidence="5 7" id="KW-1133">Transmembrane helix</keyword>
<dbReference type="STRING" id="1435377.SUSAZ_09040"/>
<dbReference type="RefSeq" id="WP_011278777.1">
    <property type="nucleotide sequence ID" value="NZ_BHWZ01000005.1"/>
</dbReference>
<evidence type="ECO:0000256" key="6">
    <source>
        <dbReference type="ARBA" id="ARBA00023136"/>
    </source>
</evidence>
<dbReference type="InterPro" id="IPR004869">
    <property type="entry name" value="MMPL_dom"/>
</dbReference>
<dbReference type="OMA" id="TMDYSIF"/>